<dbReference type="AlphaFoldDB" id="A0A973W0Z0"/>
<dbReference type="EMBL" id="JAAOLE020000001">
    <property type="protein sequence ID" value="NVI45592.1"/>
    <property type="molecule type" value="Genomic_DNA"/>
</dbReference>
<dbReference type="RefSeq" id="WP_166205073.1">
    <property type="nucleotide sequence ID" value="NZ_CP088285.1"/>
</dbReference>
<evidence type="ECO:0000313" key="2">
    <source>
        <dbReference type="EMBL" id="NVI45592.1"/>
    </source>
</evidence>
<gene>
    <name evidence="2" type="ORF">HAP48_022035</name>
</gene>
<organism evidence="2">
    <name type="scientific">Bradyrhizobium septentrionale</name>
    <dbReference type="NCBI Taxonomy" id="1404411"/>
    <lineage>
        <taxon>Bacteria</taxon>
        <taxon>Pseudomonadati</taxon>
        <taxon>Pseudomonadota</taxon>
        <taxon>Alphaproteobacteria</taxon>
        <taxon>Hyphomicrobiales</taxon>
        <taxon>Nitrobacteraceae</taxon>
        <taxon>Bradyrhizobium</taxon>
    </lineage>
</organism>
<feature type="region of interest" description="Disordered" evidence="1">
    <location>
        <begin position="225"/>
        <end position="255"/>
    </location>
</feature>
<name>A0A973W0Z0_9BRAD</name>
<feature type="compositionally biased region" description="Basic and acidic residues" evidence="1">
    <location>
        <begin position="228"/>
        <end position="239"/>
    </location>
</feature>
<comment type="caution">
    <text evidence="2">The sequence shown here is derived from an EMBL/GenBank/DDBJ whole genome shotgun (WGS) entry which is preliminary data.</text>
</comment>
<proteinExistence type="predicted"/>
<sequence>MSDHKPVSHRPDYVLFESKRMTPIEYLSRREAIEIIAAAKCAGVPDRDVVSEMRQNGIDVEDGKANDDANAEIWSAVDQNKVQTHIYGPGDRWLKMSPFETGLVPLLRSPRGGDFMFLRPGNSLHERITAEFGPRRLGLLKLVFRKVEIEKLAGLVRRRQRRAAAPKPGSPAIGRPSRRDQVRDCVRQQIEEGHWNTSRPLKALVQLVQRSLKWDKGLSESTVARALDGLHESNPDRKFQRPRRKPSPSYSREGA</sequence>
<evidence type="ECO:0000256" key="1">
    <source>
        <dbReference type="SAM" id="MobiDB-lite"/>
    </source>
</evidence>
<accession>A0A973W0Z0</accession>
<reference evidence="2" key="1">
    <citation type="submission" date="2020-06" db="EMBL/GenBank/DDBJ databases">
        <title>Whole Genome Sequence of Bradyrhizobium sp. Strain 1S1.</title>
        <authorList>
            <person name="Bromfield E.S.P."/>
            <person name="Cloutier S."/>
        </authorList>
    </citation>
    <scope>NUCLEOTIDE SEQUENCE [LARGE SCALE GENOMIC DNA]</scope>
    <source>
        <strain evidence="2">1S1</strain>
    </source>
</reference>
<protein>
    <submittedName>
        <fullName evidence="2">Uncharacterized protein</fullName>
    </submittedName>
</protein>
<feature type="region of interest" description="Disordered" evidence="1">
    <location>
        <begin position="159"/>
        <end position="182"/>
    </location>
</feature>